<dbReference type="AlphaFoldDB" id="A0A7T4MVP7"/>
<feature type="domain" description="Fic/DOC N-terminal" evidence="1">
    <location>
        <begin position="2"/>
        <end position="65"/>
    </location>
</feature>
<organism evidence="2 3">
    <name type="scientific">Rothia kristinae</name>
    <dbReference type="NCBI Taxonomy" id="37923"/>
    <lineage>
        <taxon>Bacteria</taxon>
        <taxon>Bacillati</taxon>
        <taxon>Actinomycetota</taxon>
        <taxon>Actinomycetes</taxon>
        <taxon>Micrococcales</taxon>
        <taxon>Micrococcaceae</taxon>
        <taxon>Rothia</taxon>
    </lineage>
</organism>
<evidence type="ECO:0000259" key="1">
    <source>
        <dbReference type="Pfam" id="PF13784"/>
    </source>
</evidence>
<protein>
    <recommendedName>
        <fullName evidence="1">Fic/DOC N-terminal domain-containing protein</fullName>
    </recommendedName>
</protein>
<sequence>MLRALIAARAELAGLEESLSALPNPQVFIQSLALLEAQASSEIENIVTTTDELFRAETLAGREKLYVNTDFLEILRGV</sequence>
<evidence type="ECO:0000313" key="2">
    <source>
        <dbReference type="EMBL" id="QQC60491.1"/>
    </source>
</evidence>
<evidence type="ECO:0000313" key="3">
    <source>
        <dbReference type="Proteomes" id="UP000595221"/>
    </source>
</evidence>
<reference evidence="2 3" key="1">
    <citation type="submission" date="2020-12" db="EMBL/GenBank/DDBJ databases">
        <title>FDA dAtabase for Regulatory Grade micrObial Sequences (FDA-ARGOS): Supporting development and validation of Infectious Disease Dx tests.</title>
        <authorList>
            <person name="Sproer C."/>
            <person name="Gronow S."/>
            <person name="Severitt S."/>
            <person name="Schroder I."/>
            <person name="Tallon L."/>
            <person name="Sadzewicz L."/>
            <person name="Zhao X."/>
            <person name="Boylan J."/>
            <person name="Ott S."/>
            <person name="Bowen H."/>
            <person name="Vavikolanu K."/>
            <person name="Mehta A."/>
            <person name="Aluvathingal J."/>
            <person name="Nadendla S."/>
            <person name="Lowell S."/>
            <person name="Myers T."/>
            <person name="Yan Y."/>
            <person name="Sichtig H."/>
        </authorList>
    </citation>
    <scope>NUCLEOTIDE SEQUENCE [LARGE SCALE GENOMIC DNA]</scope>
    <source>
        <strain evidence="2 3">FDAARGOS_1001</strain>
    </source>
</reference>
<proteinExistence type="predicted"/>
<dbReference type="Proteomes" id="UP000595221">
    <property type="component" value="Chromosome"/>
</dbReference>
<gene>
    <name evidence="2" type="ORF">I6H58_05905</name>
</gene>
<dbReference type="Pfam" id="PF13784">
    <property type="entry name" value="Fic_N"/>
    <property type="match status" value="1"/>
</dbReference>
<accession>A0A7T4MVP7</accession>
<dbReference type="EMBL" id="CP066078">
    <property type="protein sequence ID" value="QQC60491.1"/>
    <property type="molecule type" value="Genomic_DNA"/>
</dbReference>
<dbReference type="InterPro" id="IPR025758">
    <property type="entry name" value="Fic/DOC_N"/>
</dbReference>
<name>A0A7T4MVP7_9MICC</name>